<evidence type="ECO:0000259" key="8">
    <source>
        <dbReference type="PROSITE" id="PS50109"/>
    </source>
</evidence>
<evidence type="ECO:0000256" key="3">
    <source>
        <dbReference type="ARBA" id="ARBA00022553"/>
    </source>
</evidence>
<evidence type="ECO:0000313" key="11">
    <source>
        <dbReference type="Proteomes" id="UP001345013"/>
    </source>
</evidence>
<dbReference type="PRINTS" id="PR00344">
    <property type="entry name" value="BCTRLSENSOR"/>
</dbReference>
<feature type="domain" description="Response regulatory" evidence="9">
    <location>
        <begin position="740"/>
        <end position="897"/>
    </location>
</feature>
<dbReference type="EC" id="2.7.13.3" evidence="2"/>
<dbReference type="InterPro" id="IPR036890">
    <property type="entry name" value="HATPase_C_sf"/>
</dbReference>
<feature type="region of interest" description="Disordered" evidence="7">
    <location>
        <begin position="706"/>
        <end position="725"/>
    </location>
</feature>
<feature type="modified residue" description="4-aspartylphosphate" evidence="6">
    <location>
        <position position="808"/>
    </location>
</feature>
<dbReference type="CDD" id="cd00082">
    <property type="entry name" value="HisKA"/>
    <property type="match status" value="1"/>
</dbReference>
<evidence type="ECO:0000256" key="5">
    <source>
        <dbReference type="ARBA" id="ARBA00022777"/>
    </source>
</evidence>
<dbReference type="PANTHER" id="PTHR43047:SF2">
    <property type="entry name" value="HISTIDINE KINASE M7"/>
    <property type="match status" value="1"/>
</dbReference>
<keyword evidence="11" id="KW-1185">Reference proteome</keyword>
<dbReference type="SMART" id="SM00448">
    <property type="entry name" value="REC"/>
    <property type="match status" value="1"/>
</dbReference>
<dbReference type="InterPro" id="IPR003661">
    <property type="entry name" value="HisK_dim/P_dom"/>
</dbReference>
<dbReference type="PANTHER" id="PTHR43047">
    <property type="entry name" value="TWO-COMPONENT HISTIDINE PROTEIN KINASE"/>
    <property type="match status" value="1"/>
</dbReference>
<proteinExistence type="predicted"/>
<dbReference type="Proteomes" id="UP001345013">
    <property type="component" value="Unassembled WGS sequence"/>
</dbReference>
<name>A0ABR0KMC2_9EURO</name>
<evidence type="ECO:0000259" key="9">
    <source>
        <dbReference type="PROSITE" id="PS50110"/>
    </source>
</evidence>
<dbReference type="PROSITE" id="PS50109">
    <property type="entry name" value="HIS_KIN"/>
    <property type="match status" value="1"/>
</dbReference>
<dbReference type="Pfam" id="PF00072">
    <property type="entry name" value="Response_reg"/>
    <property type="match status" value="1"/>
</dbReference>
<dbReference type="InterPro" id="IPR005467">
    <property type="entry name" value="His_kinase_dom"/>
</dbReference>
<dbReference type="CDD" id="cd17546">
    <property type="entry name" value="REC_hyHK_CKI1_RcsC-like"/>
    <property type="match status" value="1"/>
</dbReference>
<keyword evidence="4" id="KW-0808">Transferase</keyword>
<evidence type="ECO:0000256" key="6">
    <source>
        <dbReference type="PROSITE-ProRule" id="PRU00169"/>
    </source>
</evidence>
<feature type="compositionally biased region" description="Low complexity" evidence="7">
    <location>
        <begin position="637"/>
        <end position="648"/>
    </location>
</feature>
<sequence length="906" mass="101105">MAIAVEPQRTTFIDRQTLCIAGSTPGLATHVGEDDFAQRLRKNYQPDESNVAEQLIHFKDELSRLVGEAFWSRLMTGMTEICHAQFAFVSKRVLIDDQNTAVEMPRIGEVGSCLMATAIYYNNGEAIKGMHQDYKYHAWSCPCSHMKHDKVFLIADHLCDFIQDNPNQIPFEPEAYLAVPLFAEGKCYAHFGMMWTKDGIKQKSNLSWAFIEMFLHALEDSISRRLLTGQSFAKSARQMQEQSRVIPQTAVTATQSLKVYARSLSHELRTPMQGVVGMLDLMYATVQEQIESEQNQAIRKVFQSLRNSIEVVQDSSKRAIEAADNVVHAYDLNMQVPETPSIDLDTAGGGMGSYFDTKPNMTDGSHIVNPHKRKRSHGSAQESRSFNKFRNTLPTPQHETTLPQSPLSNTYDAEDVSPKRRAPPRFPEMIKLPKHASFLPADVDTPVMTPGNRHSNIREVLPLVINDSLRVGGRPDFAVSEPTALGERIEVKTRSSNGESSTKIVHWSVQSDVPYILPVDERDLSKLIGAVFLNALKFTDYGDIEIRVRLDDSKRSLLIDVKDTGTGIPEAFQPELFKAFSKEDDSITRHREGLGLGLMVAKGLARRLGGDLYLVRTAVDGPDHGSEFEIRVPIEAGASTSRATTPSRTIRESSAPRSVPPTATHDARQAHRTSPLMREQSPLERTSPSRINVTSKLERQFNRTIDPTRQDKPPMHRRTSTAPRQIPKPDRQLAQKHPLTFLVAEDNKINRSLLVQMLNTLGYKNVYEAYDGKEAVRVVQKLVDERDAKKRRNSDVKSQGPVDVILMDLWMPEMDGYQATEKILGMFKDDNDNDNAVVSNGDAMASASASGLPPTVLAVSADVTDDAIDRATKIGMAGYMSKPFKVLDLQKLILEFCVARCGATCL</sequence>
<feature type="domain" description="Histidine kinase" evidence="8">
    <location>
        <begin position="520"/>
        <end position="636"/>
    </location>
</feature>
<dbReference type="InterPro" id="IPR011006">
    <property type="entry name" value="CheY-like_superfamily"/>
</dbReference>
<gene>
    <name evidence="10" type="ORF">LTR24_000872</name>
</gene>
<dbReference type="PROSITE" id="PS50110">
    <property type="entry name" value="RESPONSE_REGULATORY"/>
    <property type="match status" value="1"/>
</dbReference>
<protein>
    <recommendedName>
        <fullName evidence="2">histidine kinase</fullName>
        <ecNumber evidence="2">2.7.13.3</ecNumber>
    </recommendedName>
</protein>
<dbReference type="Pfam" id="PF02518">
    <property type="entry name" value="HATPase_c"/>
    <property type="match status" value="1"/>
</dbReference>
<feature type="compositionally biased region" description="Polar residues" evidence="7">
    <location>
        <begin position="378"/>
        <end position="411"/>
    </location>
</feature>
<dbReference type="InterPro" id="IPR036097">
    <property type="entry name" value="HisK_dim/P_sf"/>
</dbReference>
<accession>A0ABR0KMC2</accession>
<evidence type="ECO:0000256" key="4">
    <source>
        <dbReference type="ARBA" id="ARBA00022679"/>
    </source>
</evidence>
<dbReference type="SUPFAM" id="SSF55874">
    <property type="entry name" value="ATPase domain of HSP90 chaperone/DNA topoisomerase II/histidine kinase"/>
    <property type="match status" value="1"/>
</dbReference>
<dbReference type="Gene3D" id="3.30.565.10">
    <property type="entry name" value="Histidine kinase-like ATPase, C-terminal domain"/>
    <property type="match status" value="1"/>
</dbReference>
<dbReference type="InterPro" id="IPR001789">
    <property type="entry name" value="Sig_transdc_resp-reg_receiver"/>
</dbReference>
<evidence type="ECO:0000256" key="2">
    <source>
        <dbReference type="ARBA" id="ARBA00012438"/>
    </source>
</evidence>
<dbReference type="EMBL" id="JAVRRG010000006">
    <property type="protein sequence ID" value="KAK5100726.1"/>
    <property type="molecule type" value="Genomic_DNA"/>
</dbReference>
<organism evidence="10 11">
    <name type="scientific">Lithohypha guttulata</name>
    <dbReference type="NCBI Taxonomy" id="1690604"/>
    <lineage>
        <taxon>Eukaryota</taxon>
        <taxon>Fungi</taxon>
        <taxon>Dikarya</taxon>
        <taxon>Ascomycota</taxon>
        <taxon>Pezizomycotina</taxon>
        <taxon>Eurotiomycetes</taxon>
        <taxon>Chaetothyriomycetidae</taxon>
        <taxon>Chaetothyriales</taxon>
        <taxon>Trichomeriaceae</taxon>
        <taxon>Lithohypha</taxon>
    </lineage>
</organism>
<dbReference type="Gene3D" id="3.40.50.2300">
    <property type="match status" value="1"/>
</dbReference>
<dbReference type="InterPro" id="IPR004358">
    <property type="entry name" value="Sig_transdc_His_kin-like_C"/>
</dbReference>
<comment type="catalytic activity">
    <reaction evidence="1">
        <text>ATP + protein L-histidine = ADP + protein N-phospho-L-histidine.</text>
        <dbReference type="EC" id="2.7.13.3"/>
    </reaction>
</comment>
<feature type="region of interest" description="Disordered" evidence="7">
    <location>
        <begin position="359"/>
        <end position="426"/>
    </location>
</feature>
<dbReference type="Gene3D" id="1.10.287.130">
    <property type="match status" value="1"/>
</dbReference>
<keyword evidence="5" id="KW-0418">Kinase</keyword>
<dbReference type="InterPro" id="IPR003594">
    <property type="entry name" value="HATPase_dom"/>
</dbReference>
<reference evidence="10 11" key="1">
    <citation type="submission" date="2023-08" db="EMBL/GenBank/DDBJ databases">
        <title>Black Yeasts Isolated from many extreme environments.</title>
        <authorList>
            <person name="Coleine C."/>
            <person name="Stajich J.E."/>
            <person name="Selbmann L."/>
        </authorList>
    </citation>
    <scope>NUCLEOTIDE SEQUENCE [LARGE SCALE GENOMIC DNA]</scope>
    <source>
        <strain evidence="10 11">CCFEE 5885</strain>
    </source>
</reference>
<evidence type="ECO:0000256" key="7">
    <source>
        <dbReference type="SAM" id="MobiDB-lite"/>
    </source>
</evidence>
<keyword evidence="3 6" id="KW-0597">Phosphoprotein</keyword>
<dbReference type="SMART" id="SM00387">
    <property type="entry name" value="HATPase_c"/>
    <property type="match status" value="1"/>
</dbReference>
<evidence type="ECO:0000313" key="10">
    <source>
        <dbReference type="EMBL" id="KAK5100726.1"/>
    </source>
</evidence>
<dbReference type="SUPFAM" id="SSF47384">
    <property type="entry name" value="Homodimeric domain of signal transducing histidine kinase"/>
    <property type="match status" value="1"/>
</dbReference>
<evidence type="ECO:0000256" key="1">
    <source>
        <dbReference type="ARBA" id="ARBA00000085"/>
    </source>
</evidence>
<dbReference type="SUPFAM" id="SSF52172">
    <property type="entry name" value="CheY-like"/>
    <property type="match status" value="1"/>
</dbReference>
<comment type="caution">
    <text evidence="10">The sequence shown here is derived from an EMBL/GenBank/DDBJ whole genome shotgun (WGS) entry which is preliminary data.</text>
</comment>
<feature type="region of interest" description="Disordered" evidence="7">
    <location>
        <begin position="637"/>
        <end position="687"/>
    </location>
</feature>